<evidence type="ECO:0000259" key="4">
    <source>
        <dbReference type="PROSITE" id="PS51272"/>
    </source>
</evidence>
<feature type="region of interest" description="Disordered" evidence="2">
    <location>
        <begin position="389"/>
        <end position="417"/>
    </location>
</feature>
<evidence type="ECO:0000256" key="3">
    <source>
        <dbReference type="SAM" id="Phobius"/>
    </source>
</evidence>
<dbReference type="PROSITE" id="PS51272">
    <property type="entry name" value="SLH"/>
    <property type="match status" value="2"/>
</dbReference>
<feature type="compositionally biased region" description="Polar residues" evidence="2">
    <location>
        <begin position="56"/>
        <end position="76"/>
    </location>
</feature>
<keyword evidence="3" id="KW-0812">Transmembrane</keyword>
<accession>A0A7C9F2H2</accession>
<feature type="domain" description="SLH" evidence="4">
    <location>
        <begin position="507"/>
        <end position="584"/>
    </location>
</feature>
<feature type="compositionally biased region" description="Basic and acidic residues" evidence="2">
    <location>
        <begin position="392"/>
        <end position="402"/>
    </location>
</feature>
<protein>
    <recommendedName>
        <fullName evidence="4">SLH domain-containing protein</fullName>
    </recommendedName>
</protein>
<feature type="compositionally biased region" description="Low complexity" evidence="2">
    <location>
        <begin position="306"/>
        <end position="317"/>
    </location>
</feature>
<dbReference type="EMBL" id="GISG01276819">
    <property type="protein sequence ID" value="MBA4677885.1"/>
    <property type="molecule type" value="Transcribed_RNA"/>
</dbReference>
<evidence type="ECO:0000313" key="5">
    <source>
        <dbReference type="EMBL" id="MBA4677885.1"/>
    </source>
</evidence>
<name>A0A7C9F2H2_OPUST</name>
<organism evidence="5">
    <name type="scientific">Opuntia streptacantha</name>
    <name type="common">Prickly pear cactus</name>
    <name type="synonym">Opuntia cardona</name>
    <dbReference type="NCBI Taxonomy" id="393608"/>
    <lineage>
        <taxon>Eukaryota</taxon>
        <taxon>Viridiplantae</taxon>
        <taxon>Streptophyta</taxon>
        <taxon>Embryophyta</taxon>
        <taxon>Tracheophyta</taxon>
        <taxon>Spermatophyta</taxon>
        <taxon>Magnoliopsida</taxon>
        <taxon>eudicotyledons</taxon>
        <taxon>Gunneridae</taxon>
        <taxon>Pentapetalae</taxon>
        <taxon>Caryophyllales</taxon>
        <taxon>Cactineae</taxon>
        <taxon>Cactaceae</taxon>
        <taxon>Opuntioideae</taxon>
        <taxon>Opuntia</taxon>
    </lineage>
</organism>
<dbReference type="AlphaFoldDB" id="A0A7C9F2H2"/>
<reference evidence="5" key="1">
    <citation type="journal article" date="2013" name="J. Plant Res.">
        <title>Effect of fungi and light on seed germination of three Opuntia species from semiarid lands of central Mexico.</title>
        <authorList>
            <person name="Delgado-Sanchez P."/>
            <person name="Jimenez-Bremont J.F."/>
            <person name="Guerrero-Gonzalez Mde L."/>
            <person name="Flores J."/>
        </authorList>
    </citation>
    <scope>NUCLEOTIDE SEQUENCE</scope>
    <source>
        <tissue evidence="5">Cladode</tissue>
    </source>
</reference>
<feature type="domain" description="SLH" evidence="4">
    <location>
        <begin position="589"/>
        <end position="657"/>
    </location>
</feature>
<keyword evidence="3" id="KW-0472">Membrane</keyword>
<keyword evidence="3" id="KW-1133">Transmembrane helix</keyword>
<evidence type="ECO:0000256" key="2">
    <source>
        <dbReference type="SAM" id="MobiDB-lite"/>
    </source>
</evidence>
<feature type="region of interest" description="Disordered" evidence="2">
    <location>
        <begin position="54"/>
        <end position="95"/>
    </location>
</feature>
<sequence length="953" mass="105052">MTSTWSPSSYQLQFNFKFRKSPTPLLFARTRISCFDHGRRVLLIRCVAQDGAKSEVGSQSEEGRTNNSSDGSTNASAAMDDWFGNGNSEQTGDSQHQGIGGLLGVGLASFFLVAGITFAGMSIGKRSSSRPRQELAPLPEQQEMLSTPEEDIYREGENRNDGESDVLDERNLENDNYQESNIGMESDLTLSLDLSENVSQKIPLNHPEVESPSEREELIGDASIRKNLQSDTTLNYVNSPDTIATSSQFPQPDTLAGADVTSSFIDAETTLVESEGKVDVDVVIVMKSDTDAENLADTLDTEVEPSSSSYFSRSSDSQGPKDVANSRLDSSVEVENVPKVDMGVASISQKEDAELATPLQFSGDTNSTLIGINDFQQDEPSVVAFSVAQSSSDKEDAADKSKITGNGPVLESESPIDSSIRGIPAPTLLSVSLQMPPGKILVPAVTDQTQGQALAALQVLKVIDNDAQAGQLCSRREYARWLVSASSALSRNSISKVYPAMYIENITDLAFDDVTPDDPDFTSIQGLAEAGLISSKLSKRDMLSSPHEDIGSFYFHPDSPLSRQDLVTWKMALEKRQLPEADRKTLQQLSGFIDVDKIDPDAWPALVADLSAGDQGIMPLAFGYTRLFQPDKPVTKGQAAIALATGEAAEIVSEELARIEAESIADKAVAAHNALVAEVEKDVNASFEQELLMEREKIDVVQKMAEEASKEVERLRMEREEQNLALMKERAAIESEMEILSKLRRELEEQLQSILSNKVEISYEKERIEKLRKETEEENQAITRLQYELEVERKALSMAREWAEEEAKRVQEHAKALEEARLRWERQGIKVVVGEDLREEELAENTWANVGKQLSVEETVDRAEKLTDKLKVMADQVVGKSKEIINELIEKIKLLISAMKQWISDAGKRTIEFRHVAIAKVGGSLQELQQHAADLGSTAKEQAERVVKRVSRN</sequence>
<reference evidence="5" key="2">
    <citation type="submission" date="2020-07" db="EMBL/GenBank/DDBJ databases">
        <authorList>
            <person name="Vera ALvarez R."/>
            <person name="Arias-Moreno D.M."/>
            <person name="Jimenez-Jacinto V."/>
            <person name="Jimenez-Bremont J.F."/>
            <person name="Swaminathan K."/>
            <person name="Moose S.P."/>
            <person name="Guerrero-Gonzalez M.L."/>
            <person name="Marino-Ramirez L."/>
            <person name="Landsman D."/>
            <person name="Rodriguez-Kessler M."/>
            <person name="Delgado-Sanchez P."/>
        </authorList>
    </citation>
    <scope>NUCLEOTIDE SEQUENCE</scope>
    <source>
        <tissue evidence="5">Cladode</tissue>
    </source>
</reference>
<feature type="transmembrane region" description="Helical" evidence="3">
    <location>
        <begin position="99"/>
        <end position="123"/>
    </location>
</feature>
<feature type="coiled-coil region" evidence="1">
    <location>
        <begin position="698"/>
        <end position="827"/>
    </location>
</feature>
<evidence type="ECO:0000256" key="1">
    <source>
        <dbReference type="SAM" id="Coils"/>
    </source>
</evidence>
<dbReference type="PANTHER" id="PTHR33740:SF3">
    <property type="entry name" value="GPI-ANCHORED ADHESIN-LIKE PROTEIN"/>
    <property type="match status" value="1"/>
</dbReference>
<feature type="compositionally biased region" description="Polar residues" evidence="2">
    <location>
        <begin position="85"/>
        <end position="95"/>
    </location>
</feature>
<feature type="region of interest" description="Disordered" evidence="2">
    <location>
        <begin position="300"/>
        <end position="330"/>
    </location>
</feature>
<proteinExistence type="predicted"/>
<dbReference type="PANTHER" id="PTHR33740">
    <property type="entry name" value="GPI-ANCHORED ADHESIN-LIKE PROTEIN"/>
    <property type="match status" value="1"/>
</dbReference>
<feature type="compositionally biased region" description="Basic and acidic residues" evidence="2">
    <location>
        <begin position="151"/>
        <end position="173"/>
    </location>
</feature>
<keyword evidence="1" id="KW-0175">Coiled coil</keyword>
<dbReference type="InterPro" id="IPR001119">
    <property type="entry name" value="SLH_dom"/>
</dbReference>
<feature type="region of interest" description="Disordered" evidence="2">
    <location>
        <begin position="124"/>
        <end position="178"/>
    </location>
</feature>